<protein>
    <submittedName>
        <fullName evidence="2">Carboxymuconolactone decarboxylase family protein</fullName>
    </submittedName>
</protein>
<evidence type="ECO:0000259" key="1">
    <source>
        <dbReference type="Pfam" id="PF02627"/>
    </source>
</evidence>
<dbReference type="AlphaFoldDB" id="A0A6B0TRR9"/>
<dbReference type="SUPFAM" id="SSF69118">
    <property type="entry name" value="AhpD-like"/>
    <property type="match status" value="1"/>
</dbReference>
<name>A0A6B0TRR9_9RHOB</name>
<dbReference type="Pfam" id="PF02627">
    <property type="entry name" value="CMD"/>
    <property type="match status" value="1"/>
</dbReference>
<sequence length="111" mass="11702">MDWTDTMKDTRADLAKLRPEIPEVAAAFNTLANAATAEGALDTKTKELIAIAIGVAKQCNDCIGFHTRAAIRAGATREELAEVIGMCVYMGGGPSLMYGAKAMAAFDAFSD</sequence>
<dbReference type="RefSeq" id="WP_160851106.1">
    <property type="nucleotide sequence ID" value="NZ_WUWG01000001.1"/>
</dbReference>
<comment type="caution">
    <text evidence="2">The sequence shown here is derived from an EMBL/GenBank/DDBJ whole genome shotgun (WGS) entry which is preliminary data.</text>
</comment>
<dbReference type="GO" id="GO:0051920">
    <property type="term" value="F:peroxiredoxin activity"/>
    <property type="evidence" value="ECO:0007669"/>
    <property type="project" value="InterPro"/>
</dbReference>
<dbReference type="EMBL" id="WUWG01000001">
    <property type="protein sequence ID" value="MXU64054.1"/>
    <property type="molecule type" value="Genomic_DNA"/>
</dbReference>
<gene>
    <name evidence="2" type="ORF">GSH16_01245</name>
</gene>
<dbReference type="InterPro" id="IPR029032">
    <property type="entry name" value="AhpD-like"/>
</dbReference>
<evidence type="ECO:0000313" key="3">
    <source>
        <dbReference type="Proteomes" id="UP000436016"/>
    </source>
</evidence>
<feature type="domain" description="Carboxymuconolactone decarboxylase-like" evidence="1">
    <location>
        <begin position="22"/>
        <end position="104"/>
    </location>
</feature>
<reference evidence="2 3" key="1">
    <citation type="submission" date="2019-12" db="EMBL/GenBank/DDBJ databases">
        <title>Strain KN286 was isolated from seawater, which was collected from Caroline Seamount in the tropical western Pacific.</title>
        <authorList>
            <person name="Wang Q."/>
        </authorList>
    </citation>
    <scope>NUCLEOTIDE SEQUENCE [LARGE SCALE GENOMIC DNA]</scope>
    <source>
        <strain evidence="2 3">KN286</strain>
    </source>
</reference>
<dbReference type="NCBIfam" id="TIGR00778">
    <property type="entry name" value="ahpD_dom"/>
    <property type="match status" value="1"/>
</dbReference>
<dbReference type="Gene3D" id="1.20.1290.10">
    <property type="entry name" value="AhpD-like"/>
    <property type="match status" value="1"/>
</dbReference>
<dbReference type="PANTHER" id="PTHR33930">
    <property type="entry name" value="ALKYL HYDROPEROXIDE REDUCTASE AHPD"/>
    <property type="match status" value="1"/>
</dbReference>
<evidence type="ECO:0000313" key="2">
    <source>
        <dbReference type="EMBL" id="MXU64054.1"/>
    </source>
</evidence>
<dbReference type="Proteomes" id="UP000436016">
    <property type="component" value="Unassembled WGS sequence"/>
</dbReference>
<dbReference type="InterPro" id="IPR003779">
    <property type="entry name" value="CMD-like"/>
</dbReference>
<accession>A0A6B0TRR9</accession>
<keyword evidence="3" id="KW-1185">Reference proteome</keyword>
<proteinExistence type="predicted"/>
<dbReference type="InterPro" id="IPR004675">
    <property type="entry name" value="AhpD_core"/>
</dbReference>
<dbReference type="PANTHER" id="PTHR33930:SF2">
    <property type="entry name" value="BLR3452 PROTEIN"/>
    <property type="match status" value="1"/>
</dbReference>
<organism evidence="2 3">
    <name type="scientific">Oceanomicrobium pacificus</name>
    <dbReference type="NCBI Taxonomy" id="2692916"/>
    <lineage>
        <taxon>Bacteria</taxon>
        <taxon>Pseudomonadati</taxon>
        <taxon>Pseudomonadota</taxon>
        <taxon>Alphaproteobacteria</taxon>
        <taxon>Rhodobacterales</taxon>
        <taxon>Paracoccaceae</taxon>
        <taxon>Oceanomicrobium</taxon>
    </lineage>
</organism>